<dbReference type="HOGENOM" id="CLU_2753679_0_0_7"/>
<dbReference type="RefSeq" id="WP_012663527.1">
    <property type="nucleotide sequence ID" value="NC_012115.1"/>
</dbReference>
<evidence type="ECO:0000313" key="2">
    <source>
        <dbReference type="EMBL" id="ACM92155.1"/>
    </source>
</evidence>
<dbReference type="Proteomes" id="UP000000448">
    <property type="component" value="Chromosome"/>
</dbReference>
<keyword evidence="1" id="KW-0812">Transmembrane</keyword>
<reference evidence="2 3" key="1">
    <citation type="journal article" date="2009" name="PLoS Genet.">
        <title>Adaptations to submarine hydrothermal environments exemplified by the genome of Nautilia profundicola.</title>
        <authorList>
            <person name="Campbell B.J."/>
            <person name="Smith J.L."/>
            <person name="Hanson T.E."/>
            <person name="Klotz M.G."/>
            <person name="Stein L.Y."/>
            <person name="Lee C.K."/>
            <person name="Wu D."/>
            <person name="Robinson J.M."/>
            <person name="Khouri H.M."/>
            <person name="Eisen J.A."/>
            <person name="Cary S.C."/>
        </authorList>
    </citation>
    <scope>NUCLEOTIDE SEQUENCE [LARGE SCALE GENOMIC DNA]</scope>
    <source>
        <strain evidence="3">ATCC BAA-1463 / DSM 18972 / AmH</strain>
    </source>
</reference>
<keyword evidence="1" id="KW-0472">Membrane</keyword>
<dbReference type="STRING" id="598659.NAMH_0091"/>
<keyword evidence="3" id="KW-1185">Reference proteome</keyword>
<dbReference type="AlphaFoldDB" id="B9L7C0"/>
<sequence>MRKFLALITLFLGSFLFASEKLLPNGITPEAQHINSTWGLILFFMWPILIIVAYKFVEFTLKKSGVEEDL</sequence>
<protein>
    <submittedName>
        <fullName evidence="2">Uncharacterized protein</fullName>
    </submittedName>
</protein>
<proteinExistence type="predicted"/>
<gene>
    <name evidence="2" type="ordered locus">NAMH_0091</name>
</gene>
<evidence type="ECO:0000256" key="1">
    <source>
        <dbReference type="SAM" id="Phobius"/>
    </source>
</evidence>
<evidence type="ECO:0000313" key="3">
    <source>
        <dbReference type="Proteomes" id="UP000000448"/>
    </source>
</evidence>
<dbReference type="KEGG" id="nam:NAMH_0091"/>
<accession>B9L7C0</accession>
<keyword evidence="1" id="KW-1133">Transmembrane helix</keyword>
<dbReference type="EMBL" id="CP001279">
    <property type="protein sequence ID" value="ACM92155.1"/>
    <property type="molecule type" value="Genomic_DNA"/>
</dbReference>
<dbReference type="OrthoDB" id="5373129at2"/>
<name>B9L7C0_NAUPA</name>
<feature type="transmembrane region" description="Helical" evidence="1">
    <location>
        <begin position="34"/>
        <end position="54"/>
    </location>
</feature>
<organism evidence="2 3">
    <name type="scientific">Nautilia profundicola (strain ATCC BAA-1463 / DSM 18972 / AmH)</name>
    <dbReference type="NCBI Taxonomy" id="598659"/>
    <lineage>
        <taxon>Bacteria</taxon>
        <taxon>Pseudomonadati</taxon>
        <taxon>Campylobacterota</taxon>
        <taxon>Epsilonproteobacteria</taxon>
        <taxon>Nautiliales</taxon>
        <taxon>Nautiliaceae</taxon>
        <taxon>Nautilia</taxon>
    </lineage>
</organism>